<dbReference type="Proteomes" id="UP000194946">
    <property type="component" value="Unassembled WGS sequence"/>
</dbReference>
<evidence type="ECO:0008006" key="3">
    <source>
        <dbReference type="Google" id="ProtNLM"/>
    </source>
</evidence>
<keyword evidence="2" id="KW-1185">Reference proteome</keyword>
<reference evidence="2" key="1">
    <citation type="submission" date="2014-06" db="EMBL/GenBank/DDBJ databases">
        <authorList>
            <person name="Winans N.J."/>
            <person name="Newell P.D."/>
            <person name="Douglas A.E."/>
        </authorList>
    </citation>
    <scope>NUCLEOTIDE SEQUENCE [LARGE SCALE GENOMIC DNA]</scope>
    <source>
        <strain evidence="2">DmL_052</strain>
    </source>
</reference>
<name>A0A251ZT06_9PROT</name>
<gene>
    <name evidence="1" type="ORF">HK18_01265</name>
</gene>
<comment type="caution">
    <text evidence="1">The sequence shown here is derived from an EMBL/GenBank/DDBJ whole genome shotgun (WGS) entry which is preliminary data.</text>
</comment>
<accession>A0A251ZT06</accession>
<proteinExistence type="predicted"/>
<dbReference type="InterPro" id="IPR053734">
    <property type="entry name" value="Phage_Head-Tail_Connect_sf"/>
</dbReference>
<dbReference type="Gene3D" id="2.40.10.180">
    <property type="entry name" value="Phage tail proteins"/>
    <property type="match status" value="1"/>
</dbReference>
<dbReference type="Pfam" id="PF05354">
    <property type="entry name" value="Phage_attach"/>
    <property type="match status" value="1"/>
</dbReference>
<dbReference type="AlphaFoldDB" id="A0A251ZT06"/>
<dbReference type="RefSeq" id="WP_008853947.1">
    <property type="nucleotide sequence ID" value="NZ_JOPB01000018.1"/>
</dbReference>
<protein>
    <recommendedName>
        <fullName evidence="3">Phage protein</fullName>
    </recommendedName>
</protein>
<evidence type="ECO:0000313" key="1">
    <source>
        <dbReference type="EMBL" id="OUI77795.1"/>
    </source>
</evidence>
<organism evidence="1 2">
    <name type="scientific">Commensalibacter intestini</name>
    <dbReference type="NCBI Taxonomy" id="479936"/>
    <lineage>
        <taxon>Bacteria</taxon>
        <taxon>Pseudomonadati</taxon>
        <taxon>Pseudomonadota</taxon>
        <taxon>Alphaproteobacteria</taxon>
        <taxon>Acetobacterales</taxon>
        <taxon>Acetobacteraceae</taxon>
    </lineage>
</organism>
<sequence length="110" mass="11805">MSIDFETLALKPCIESFGKPVIYQHQSGQTVEIKAVFDEVTLQHDPMSGMDAGGSGVMASRTVIGVSLGDFVIEPDMDDKVTFNGTDYSVQEVQKDGQGGAHLVLNNAEI</sequence>
<dbReference type="InterPro" id="IPR008018">
    <property type="entry name" value="Phage_tail_attach_FII"/>
</dbReference>
<dbReference type="EMBL" id="JOPB01000018">
    <property type="protein sequence ID" value="OUI77795.1"/>
    <property type="molecule type" value="Genomic_DNA"/>
</dbReference>
<evidence type="ECO:0000313" key="2">
    <source>
        <dbReference type="Proteomes" id="UP000194946"/>
    </source>
</evidence>
<dbReference type="GO" id="GO:0019068">
    <property type="term" value="P:virion assembly"/>
    <property type="evidence" value="ECO:0007669"/>
    <property type="project" value="InterPro"/>
</dbReference>